<dbReference type="SUPFAM" id="SSF56112">
    <property type="entry name" value="Protein kinase-like (PK-like)"/>
    <property type="match status" value="1"/>
</dbReference>
<comment type="caution">
    <text evidence="2">The sequence shown here is derived from an EMBL/GenBank/DDBJ whole genome shotgun (WGS) entry which is preliminary data.</text>
</comment>
<dbReference type="InterPro" id="IPR051564">
    <property type="entry name" value="LRR_receptor-like_kinase"/>
</dbReference>
<evidence type="ECO:0000259" key="1">
    <source>
        <dbReference type="PROSITE" id="PS50011"/>
    </source>
</evidence>
<name>A0A6A2ZWG0_HIBSY</name>
<dbReference type="PANTHER" id="PTHR48055:SF55">
    <property type="entry name" value="PROTEIN KINASE DOMAIN-CONTAINING PROTEIN"/>
    <property type="match status" value="1"/>
</dbReference>
<keyword evidence="3" id="KW-1185">Reference proteome</keyword>
<dbReference type="PROSITE" id="PS50011">
    <property type="entry name" value="PROTEIN_KINASE_DOM"/>
    <property type="match status" value="1"/>
</dbReference>
<evidence type="ECO:0000313" key="2">
    <source>
        <dbReference type="EMBL" id="KAE8695599.1"/>
    </source>
</evidence>
<dbReference type="AlphaFoldDB" id="A0A6A2ZWG0"/>
<dbReference type="GO" id="GO:0004672">
    <property type="term" value="F:protein kinase activity"/>
    <property type="evidence" value="ECO:0007669"/>
    <property type="project" value="InterPro"/>
</dbReference>
<dbReference type="EMBL" id="VEPZ02001079">
    <property type="protein sequence ID" value="KAE8695599.1"/>
    <property type="molecule type" value="Genomic_DNA"/>
</dbReference>
<accession>A0A6A2ZWG0</accession>
<dbReference type="Proteomes" id="UP000436088">
    <property type="component" value="Unassembled WGS sequence"/>
</dbReference>
<reference evidence="2" key="1">
    <citation type="submission" date="2019-09" db="EMBL/GenBank/DDBJ databases">
        <title>Draft genome information of white flower Hibiscus syriacus.</title>
        <authorList>
            <person name="Kim Y.-M."/>
        </authorList>
    </citation>
    <scope>NUCLEOTIDE SEQUENCE [LARGE SCALE GENOMIC DNA]</scope>
    <source>
        <strain evidence="2">YM2019G1</strain>
    </source>
</reference>
<gene>
    <name evidence="2" type="ORF">F3Y22_tig00110704pilonHSYRG00050</name>
</gene>
<dbReference type="InterPro" id="IPR011009">
    <property type="entry name" value="Kinase-like_dom_sf"/>
</dbReference>
<dbReference type="GO" id="GO:0005524">
    <property type="term" value="F:ATP binding"/>
    <property type="evidence" value="ECO:0007669"/>
    <property type="project" value="InterPro"/>
</dbReference>
<dbReference type="InterPro" id="IPR008271">
    <property type="entry name" value="Ser/Thr_kinase_AS"/>
</dbReference>
<dbReference type="Pfam" id="PF00069">
    <property type="entry name" value="Pkinase"/>
    <property type="match status" value="1"/>
</dbReference>
<evidence type="ECO:0000313" key="3">
    <source>
        <dbReference type="Proteomes" id="UP000436088"/>
    </source>
</evidence>
<protein>
    <recommendedName>
        <fullName evidence="1">Protein kinase domain-containing protein</fullName>
    </recommendedName>
</protein>
<proteinExistence type="predicted"/>
<dbReference type="SMART" id="SM00220">
    <property type="entry name" value="S_TKc"/>
    <property type="match status" value="1"/>
</dbReference>
<dbReference type="GO" id="GO:0016020">
    <property type="term" value="C:membrane"/>
    <property type="evidence" value="ECO:0007669"/>
    <property type="project" value="TreeGrafter"/>
</dbReference>
<dbReference type="PANTHER" id="PTHR48055">
    <property type="entry name" value="LEUCINE-RICH REPEAT RECEPTOR PROTEIN KINASE EMS1"/>
    <property type="match status" value="1"/>
</dbReference>
<feature type="domain" description="Protein kinase" evidence="1">
    <location>
        <begin position="1"/>
        <end position="276"/>
    </location>
</feature>
<dbReference type="InterPro" id="IPR000719">
    <property type="entry name" value="Prot_kinase_dom"/>
</dbReference>
<dbReference type="Gene3D" id="1.10.510.10">
    <property type="entry name" value="Transferase(Phosphotransferase) domain 1"/>
    <property type="match status" value="1"/>
</dbReference>
<sequence length="276" mass="30992">MDVIDVVPKLCSIQDKLLRLSEPKLYMLLNQQLRCHNMNGFEWLRKTKEQQPTITCAENSLLPLSYQSILQSTDEFSMENLNIRHRNLVKILAAISGVDYQGNDFKALVYEFMENGSLEDWLHPSVDVAHALEYLHHHCKTTIIHCDLKPSNILLDEETVAHISDFGLAKIISADMLNLSAKKSNSLGLRGTIGYALPGDISPSSNSLANDRHLLYLNSILKIGLACSSDSPSERIDMSDVVTKLCSIRNKLHQTQLCQQVQIKYVAQSTGIKSKK</sequence>
<organism evidence="2 3">
    <name type="scientific">Hibiscus syriacus</name>
    <name type="common">Rose of Sharon</name>
    <dbReference type="NCBI Taxonomy" id="106335"/>
    <lineage>
        <taxon>Eukaryota</taxon>
        <taxon>Viridiplantae</taxon>
        <taxon>Streptophyta</taxon>
        <taxon>Embryophyta</taxon>
        <taxon>Tracheophyta</taxon>
        <taxon>Spermatophyta</taxon>
        <taxon>Magnoliopsida</taxon>
        <taxon>eudicotyledons</taxon>
        <taxon>Gunneridae</taxon>
        <taxon>Pentapetalae</taxon>
        <taxon>rosids</taxon>
        <taxon>malvids</taxon>
        <taxon>Malvales</taxon>
        <taxon>Malvaceae</taxon>
        <taxon>Malvoideae</taxon>
        <taxon>Hibiscus</taxon>
    </lineage>
</organism>
<dbReference type="PROSITE" id="PS00108">
    <property type="entry name" value="PROTEIN_KINASE_ST"/>
    <property type="match status" value="1"/>
</dbReference>